<name>X1CQ22_9ZZZZ</name>
<comment type="caution">
    <text evidence="1">The sequence shown here is derived from an EMBL/GenBank/DDBJ whole genome shotgun (WGS) entry which is preliminary data.</text>
</comment>
<dbReference type="EMBL" id="BART01039078">
    <property type="protein sequence ID" value="GAH10461.1"/>
    <property type="molecule type" value="Genomic_DNA"/>
</dbReference>
<feature type="non-terminal residue" evidence="1">
    <location>
        <position position="126"/>
    </location>
</feature>
<gene>
    <name evidence="1" type="ORF">S01H4_64441</name>
</gene>
<sequence>IKQNIGGDMFSKPLDQSISFENASTARELLLENIINPLKPELQVSSNIKIGDREKEKILERVFKYELSETVQNFVDRYDQVFGKRSSFLWKWLGVVYKDSGVALSTIDPRLLESVTDTKILFTMFC</sequence>
<organism evidence="1">
    <name type="scientific">marine sediment metagenome</name>
    <dbReference type="NCBI Taxonomy" id="412755"/>
    <lineage>
        <taxon>unclassified sequences</taxon>
        <taxon>metagenomes</taxon>
        <taxon>ecological metagenomes</taxon>
    </lineage>
</organism>
<reference evidence="1" key="1">
    <citation type="journal article" date="2014" name="Front. Microbiol.">
        <title>High frequency of phylogenetically diverse reductive dehalogenase-homologous genes in deep subseafloor sedimentary metagenomes.</title>
        <authorList>
            <person name="Kawai M."/>
            <person name="Futagami T."/>
            <person name="Toyoda A."/>
            <person name="Takaki Y."/>
            <person name="Nishi S."/>
            <person name="Hori S."/>
            <person name="Arai W."/>
            <person name="Tsubouchi T."/>
            <person name="Morono Y."/>
            <person name="Uchiyama I."/>
            <person name="Ito T."/>
            <person name="Fujiyama A."/>
            <person name="Inagaki F."/>
            <person name="Takami H."/>
        </authorList>
    </citation>
    <scope>NUCLEOTIDE SEQUENCE</scope>
    <source>
        <strain evidence="1">Expedition CK06-06</strain>
    </source>
</reference>
<evidence type="ECO:0000313" key="1">
    <source>
        <dbReference type="EMBL" id="GAH10461.1"/>
    </source>
</evidence>
<accession>X1CQ22</accession>
<dbReference type="AlphaFoldDB" id="X1CQ22"/>
<protein>
    <submittedName>
        <fullName evidence="1">Uncharacterized protein</fullName>
    </submittedName>
</protein>
<proteinExistence type="predicted"/>
<feature type="non-terminal residue" evidence="1">
    <location>
        <position position="1"/>
    </location>
</feature>